<dbReference type="AlphaFoldDB" id="A0A9D3UJN0"/>
<dbReference type="EMBL" id="JAIQCV010000011">
    <property type="protein sequence ID" value="KAH1046510.1"/>
    <property type="molecule type" value="Genomic_DNA"/>
</dbReference>
<evidence type="ECO:0000313" key="1">
    <source>
        <dbReference type="EMBL" id="KAH1046510.1"/>
    </source>
</evidence>
<sequence>MSGHSFIEERGLDPTMFACDDIWDKVRSHRWNNFCRTPIKPAVDALIYKFYASLKDRDNYKQRVEMITRTLDSFTFKDSDMESIIDYLTEGYGEWTLHANTEFPLKPNKTIMLLMAKMRIQFICTHLVLTPNASDLSPIE</sequence>
<name>A0A9D3UJN0_9ROSI</name>
<dbReference type="Proteomes" id="UP000828251">
    <property type="component" value="Unassembled WGS sequence"/>
</dbReference>
<comment type="caution">
    <text evidence="1">The sequence shown here is derived from an EMBL/GenBank/DDBJ whole genome shotgun (WGS) entry which is preliminary data.</text>
</comment>
<evidence type="ECO:0000313" key="2">
    <source>
        <dbReference type="Proteomes" id="UP000828251"/>
    </source>
</evidence>
<organism evidence="1 2">
    <name type="scientific">Gossypium stocksii</name>
    <dbReference type="NCBI Taxonomy" id="47602"/>
    <lineage>
        <taxon>Eukaryota</taxon>
        <taxon>Viridiplantae</taxon>
        <taxon>Streptophyta</taxon>
        <taxon>Embryophyta</taxon>
        <taxon>Tracheophyta</taxon>
        <taxon>Spermatophyta</taxon>
        <taxon>Magnoliopsida</taxon>
        <taxon>eudicotyledons</taxon>
        <taxon>Gunneridae</taxon>
        <taxon>Pentapetalae</taxon>
        <taxon>rosids</taxon>
        <taxon>malvids</taxon>
        <taxon>Malvales</taxon>
        <taxon>Malvaceae</taxon>
        <taxon>Malvoideae</taxon>
        <taxon>Gossypium</taxon>
    </lineage>
</organism>
<gene>
    <name evidence="1" type="ORF">J1N35_037294</name>
</gene>
<protein>
    <submittedName>
        <fullName evidence="1">Uncharacterized protein</fullName>
    </submittedName>
</protein>
<reference evidence="1 2" key="1">
    <citation type="journal article" date="2021" name="Plant Biotechnol. J.">
        <title>Multi-omics assisted identification of the key and species-specific regulatory components of drought-tolerant mechanisms in Gossypium stocksii.</title>
        <authorList>
            <person name="Yu D."/>
            <person name="Ke L."/>
            <person name="Zhang D."/>
            <person name="Wu Y."/>
            <person name="Sun Y."/>
            <person name="Mei J."/>
            <person name="Sun J."/>
            <person name="Sun Y."/>
        </authorList>
    </citation>
    <scope>NUCLEOTIDE SEQUENCE [LARGE SCALE GENOMIC DNA]</scope>
    <source>
        <strain evidence="2">cv. E1</strain>
        <tissue evidence="1">Leaf</tissue>
    </source>
</reference>
<accession>A0A9D3UJN0</accession>
<proteinExistence type="predicted"/>
<keyword evidence="2" id="KW-1185">Reference proteome</keyword>
<dbReference type="OrthoDB" id="10428565at2759"/>